<dbReference type="CDD" id="cd02933">
    <property type="entry name" value="OYE_like_FMN"/>
    <property type="match status" value="1"/>
</dbReference>
<dbReference type="OrthoDB" id="8523426at2"/>
<dbReference type="InterPro" id="IPR001155">
    <property type="entry name" value="OxRdtase_FMN_N"/>
</dbReference>
<name>A0A1H9AF56_9GAMM</name>
<evidence type="ECO:0000256" key="3">
    <source>
        <dbReference type="ARBA" id="ARBA00023002"/>
    </source>
</evidence>
<evidence type="ECO:0000313" key="6">
    <source>
        <dbReference type="Proteomes" id="UP000199496"/>
    </source>
</evidence>
<dbReference type="InterPro" id="IPR045247">
    <property type="entry name" value="Oye-like"/>
</dbReference>
<proteinExistence type="inferred from homology"/>
<dbReference type="GO" id="GO:0010181">
    <property type="term" value="F:FMN binding"/>
    <property type="evidence" value="ECO:0007669"/>
    <property type="project" value="InterPro"/>
</dbReference>
<dbReference type="EMBL" id="FOFO01000005">
    <property type="protein sequence ID" value="SEP75422.1"/>
    <property type="molecule type" value="Genomic_DNA"/>
</dbReference>
<keyword evidence="3" id="KW-0560">Oxidoreductase</keyword>
<comment type="similarity">
    <text evidence="2">Belongs to the NADH:flavin oxidoreductase/NADH oxidase family.</text>
</comment>
<gene>
    <name evidence="5" type="ORF">SAMN05421693_10542</name>
</gene>
<dbReference type="GO" id="GO:0005829">
    <property type="term" value="C:cytosol"/>
    <property type="evidence" value="ECO:0007669"/>
    <property type="project" value="UniProtKB-ARBA"/>
</dbReference>
<sequence>MPNKETDLFSNLYAGALDLKNRIVMAPMTRSRADDAGIPGPHVATYYAQRATAGLIISEGVYPCPMGRGYARTPGMFTEEQVDAWLAVTDAVHAAGGRIVMQVMHAGRISHPDLLPDGALPVSASAVRPEGEAFTQEGMKPFVTPRALETHEIPDVIEDFRIATSLAFEAGFDGVELHAASGYLAEQFLCSSTNQRTDQYGGSVENRARFILEVLEAMTSVRSGDYIGIKLAPEMGFNHIHDDNPRETYCHLVEQLGYFRLAYLHVALFGDHGHYHDLLRPRFKGDAYLAGGGLTQETGEALIRSGAADAAVYGTPFIANPDLVERFRRHGPLAEADRSTFYAPGPEGYIDYPPL</sequence>
<dbReference type="SUPFAM" id="SSF51395">
    <property type="entry name" value="FMN-linked oxidoreductases"/>
    <property type="match status" value="1"/>
</dbReference>
<protein>
    <submittedName>
        <fullName evidence="5">N-ethylmaleimide reductase</fullName>
    </submittedName>
</protein>
<dbReference type="AlphaFoldDB" id="A0A1H9AF56"/>
<dbReference type="Gene3D" id="3.20.20.70">
    <property type="entry name" value="Aldolase class I"/>
    <property type="match status" value="1"/>
</dbReference>
<dbReference type="STRING" id="867345.SAMN05421693_10542"/>
<organism evidence="5 6">
    <name type="scientific">Ectothiorhodospira magna</name>
    <dbReference type="NCBI Taxonomy" id="867345"/>
    <lineage>
        <taxon>Bacteria</taxon>
        <taxon>Pseudomonadati</taxon>
        <taxon>Pseudomonadota</taxon>
        <taxon>Gammaproteobacteria</taxon>
        <taxon>Chromatiales</taxon>
        <taxon>Ectothiorhodospiraceae</taxon>
        <taxon>Ectothiorhodospira</taxon>
    </lineage>
</organism>
<dbReference type="RefSeq" id="WP_090203998.1">
    <property type="nucleotide sequence ID" value="NZ_FOFO01000005.1"/>
</dbReference>
<dbReference type="PANTHER" id="PTHR22893:SF91">
    <property type="entry name" value="NADPH DEHYDROGENASE 2-RELATED"/>
    <property type="match status" value="1"/>
</dbReference>
<dbReference type="FunFam" id="3.20.20.70:FF:000059">
    <property type="entry name" value="N-ethylmaleimide reductase, FMN-linked"/>
    <property type="match status" value="1"/>
</dbReference>
<dbReference type="Pfam" id="PF00724">
    <property type="entry name" value="Oxidored_FMN"/>
    <property type="match status" value="1"/>
</dbReference>
<dbReference type="PANTHER" id="PTHR22893">
    <property type="entry name" value="NADH OXIDOREDUCTASE-RELATED"/>
    <property type="match status" value="1"/>
</dbReference>
<dbReference type="GO" id="GO:0016628">
    <property type="term" value="F:oxidoreductase activity, acting on the CH-CH group of donors, NAD or NADP as acceptor"/>
    <property type="evidence" value="ECO:0007669"/>
    <property type="project" value="UniProtKB-ARBA"/>
</dbReference>
<evidence type="ECO:0000256" key="2">
    <source>
        <dbReference type="ARBA" id="ARBA00005979"/>
    </source>
</evidence>
<evidence type="ECO:0000256" key="1">
    <source>
        <dbReference type="ARBA" id="ARBA00001917"/>
    </source>
</evidence>
<dbReference type="Proteomes" id="UP000199496">
    <property type="component" value="Unassembled WGS sequence"/>
</dbReference>
<evidence type="ECO:0000259" key="4">
    <source>
        <dbReference type="Pfam" id="PF00724"/>
    </source>
</evidence>
<comment type="cofactor">
    <cofactor evidence="1">
        <name>FMN</name>
        <dbReference type="ChEBI" id="CHEBI:58210"/>
    </cofactor>
</comment>
<evidence type="ECO:0000313" key="5">
    <source>
        <dbReference type="EMBL" id="SEP75422.1"/>
    </source>
</evidence>
<accession>A0A1H9AF56</accession>
<feature type="domain" description="NADH:flavin oxidoreductase/NADH oxidase N-terminal" evidence="4">
    <location>
        <begin position="7"/>
        <end position="330"/>
    </location>
</feature>
<dbReference type="InterPro" id="IPR013785">
    <property type="entry name" value="Aldolase_TIM"/>
</dbReference>
<reference evidence="5 6" key="1">
    <citation type="submission" date="2016-10" db="EMBL/GenBank/DDBJ databases">
        <authorList>
            <person name="de Groot N.N."/>
        </authorList>
    </citation>
    <scope>NUCLEOTIDE SEQUENCE [LARGE SCALE GENOMIC DNA]</scope>
    <source>
        <strain evidence="5 6">B7-7</strain>
    </source>
</reference>
<keyword evidence="6" id="KW-1185">Reference proteome</keyword>